<feature type="transmembrane region" description="Helical" evidence="10">
    <location>
        <begin position="170"/>
        <end position="190"/>
    </location>
</feature>
<evidence type="ECO:0000313" key="11">
    <source>
        <dbReference type="EMBL" id="TGG91802.1"/>
    </source>
</evidence>
<evidence type="ECO:0000313" key="12">
    <source>
        <dbReference type="Proteomes" id="UP000297475"/>
    </source>
</evidence>
<feature type="transmembrane region" description="Helical" evidence="10">
    <location>
        <begin position="88"/>
        <end position="109"/>
    </location>
</feature>
<dbReference type="GO" id="GO:0005886">
    <property type="term" value="C:plasma membrane"/>
    <property type="evidence" value="ECO:0007669"/>
    <property type="project" value="UniProtKB-SubCell"/>
</dbReference>
<evidence type="ECO:0000256" key="10">
    <source>
        <dbReference type="SAM" id="Phobius"/>
    </source>
</evidence>
<evidence type="ECO:0000256" key="9">
    <source>
        <dbReference type="ARBA" id="ARBA00023136"/>
    </source>
</evidence>
<keyword evidence="5" id="KW-0813">Transport</keyword>
<dbReference type="EMBL" id="SRMF01000007">
    <property type="protein sequence ID" value="TGG91802.1"/>
    <property type="molecule type" value="Genomic_DNA"/>
</dbReference>
<keyword evidence="12" id="KW-1185">Reference proteome</keyword>
<feature type="transmembrane region" description="Helical" evidence="10">
    <location>
        <begin position="24"/>
        <end position="44"/>
    </location>
</feature>
<dbReference type="OrthoDB" id="9791248at2"/>
<keyword evidence="7 10" id="KW-0812">Transmembrane</keyword>
<evidence type="ECO:0000256" key="7">
    <source>
        <dbReference type="ARBA" id="ARBA00022692"/>
    </source>
</evidence>
<protein>
    <recommendedName>
        <fullName evidence="4">Nicotinamide riboside transporter PnuC</fullName>
    </recommendedName>
</protein>
<name>A0A4Z0WDB1_9GAMM</name>
<comment type="function">
    <text evidence="1">Required for nicotinamide riboside transport across the inner membrane.</text>
</comment>
<feature type="transmembrane region" description="Helical" evidence="10">
    <location>
        <begin position="121"/>
        <end position="142"/>
    </location>
</feature>
<accession>A0A4Z0WDB1</accession>
<feature type="transmembrane region" description="Helical" evidence="10">
    <location>
        <begin position="149"/>
        <end position="164"/>
    </location>
</feature>
<comment type="subcellular location">
    <subcellularLocation>
        <location evidence="2">Cell membrane</location>
        <topology evidence="2">Multi-pass membrane protein</topology>
    </subcellularLocation>
</comment>
<proteinExistence type="inferred from homology"/>
<evidence type="ECO:0000256" key="1">
    <source>
        <dbReference type="ARBA" id="ARBA00002672"/>
    </source>
</evidence>
<dbReference type="NCBIfam" id="TIGR01528">
    <property type="entry name" value="NMN_trans_PnuC"/>
    <property type="match status" value="1"/>
</dbReference>
<reference evidence="11 12" key="1">
    <citation type="submission" date="2019-04" db="EMBL/GenBank/DDBJ databases">
        <title>Natronospirillum operosus gen. nov., sp. nov., a haloalkaliphilic satellite isolated from decaying biomass of laboratory culture of cyanobacterium Geitlerinema sp. and proposal of Natronospirillaceae fam. nov. and Saccharospirillaceae fam. nov.</title>
        <authorList>
            <person name="Kevbrin V."/>
            <person name="Boltyanskaya Y."/>
            <person name="Koziaeva V."/>
            <person name="Grouzdev D.S."/>
            <person name="Park M."/>
            <person name="Cho J."/>
        </authorList>
    </citation>
    <scope>NUCLEOTIDE SEQUENCE [LARGE SCALE GENOMIC DNA]</scope>
    <source>
        <strain evidence="11 12">G-116</strain>
    </source>
</reference>
<evidence type="ECO:0000256" key="3">
    <source>
        <dbReference type="ARBA" id="ARBA00006669"/>
    </source>
</evidence>
<gene>
    <name evidence="11" type="ORF">E4656_14870</name>
</gene>
<dbReference type="PANTHER" id="PTHR36122">
    <property type="entry name" value="NICOTINAMIDE RIBOSIDE TRANSPORTER PNUC"/>
    <property type="match status" value="1"/>
</dbReference>
<organism evidence="11 12">
    <name type="scientific">Natronospirillum operosum</name>
    <dbReference type="NCBI Taxonomy" id="2759953"/>
    <lineage>
        <taxon>Bacteria</taxon>
        <taxon>Pseudomonadati</taxon>
        <taxon>Pseudomonadota</taxon>
        <taxon>Gammaproteobacteria</taxon>
        <taxon>Oceanospirillales</taxon>
        <taxon>Natronospirillaceae</taxon>
        <taxon>Natronospirillum</taxon>
    </lineage>
</organism>
<keyword evidence="6" id="KW-1003">Cell membrane</keyword>
<dbReference type="Pfam" id="PF04973">
    <property type="entry name" value="NMN_transporter"/>
    <property type="match status" value="1"/>
</dbReference>
<sequence>MSYIEFFGTVLYLASVYLVAKRHVLTWPVGIVSVLLFMVLFYQIRLYSAAAEQMVYLAACTYGWWYWAQSGIQAGRVEGVGFSPVPTLLKWLGVIVVLSAALGLVMTRVHEWAPTLFPEAAAFPLIDAATTVTSLVAMWLMARKRTESWVLWIAVDVVSIWLYFVKGVAFVSLLYVVLLGLATLGLLAWLKAGRPSHRLTSEYVS</sequence>
<evidence type="ECO:0000256" key="5">
    <source>
        <dbReference type="ARBA" id="ARBA00022448"/>
    </source>
</evidence>
<evidence type="ECO:0000256" key="6">
    <source>
        <dbReference type="ARBA" id="ARBA00022475"/>
    </source>
</evidence>
<comment type="caution">
    <text evidence="11">The sequence shown here is derived from an EMBL/GenBank/DDBJ whole genome shotgun (WGS) entry which is preliminary data.</text>
</comment>
<dbReference type="GO" id="GO:0034257">
    <property type="term" value="F:nicotinamide riboside transmembrane transporter activity"/>
    <property type="evidence" value="ECO:0007669"/>
    <property type="project" value="InterPro"/>
</dbReference>
<dbReference type="PANTHER" id="PTHR36122:SF2">
    <property type="entry name" value="NICOTINAMIDE RIBOSIDE TRANSPORTER PNUC"/>
    <property type="match status" value="1"/>
</dbReference>
<evidence type="ECO:0000256" key="8">
    <source>
        <dbReference type="ARBA" id="ARBA00022989"/>
    </source>
</evidence>
<dbReference type="InterPro" id="IPR006419">
    <property type="entry name" value="NMN_transpt_PnuC"/>
</dbReference>
<comment type="similarity">
    <text evidence="3">Belongs to the nicotinamide ribonucleoside (NR) uptake permease (TC 4.B.1) family.</text>
</comment>
<evidence type="ECO:0000256" key="4">
    <source>
        <dbReference type="ARBA" id="ARBA00017522"/>
    </source>
</evidence>
<dbReference type="Proteomes" id="UP000297475">
    <property type="component" value="Unassembled WGS sequence"/>
</dbReference>
<keyword evidence="8 10" id="KW-1133">Transmembrane helix</keyword>
<evidence type="ECO:0000256" key="2">
    <source>
        <dbReference type="ARBA" id="ARBA00004651"/>
    </source>
</evidence>
<keyword evidence="9 10" id="KW-0472">Membrane</keyword>
<dbReference type="AlphaFoldDB" id="A0A4Z0WDB1"/>